<accession>A0A9J6ESH9</accession>
<dbReference type="Proteomes" id="UP000821866">
    <property type="component" value="Chromosome 10"/>
</dbReference>
<name>A0A9J6ESH9_RHIMP</name>
<evidence type="ECO:0000256" key="1">
    <source>
        <dbReference type="SAM" id="Phobius"/>
    </source>
</evidence>
<sequence>MRLPTLVASAFLALFVAQTANGLFMTSLALLPISAITSIGGLAGLKLAIAMKLLNMLGWFKVGRYGVGIRAGIESNKLPDRVVLRAEPKDIFPGPTVSLPAAAVPYFIGGNMQKPLPVRLSVKDFKMLAKATTDFNSPNVKFSSSGSAYVKGNKGSVLQASLDLKKPLVNLEGKRAATIRSRRSTIESDPKVVKDAVNLVHELDTNRCILRLTCEVSADASAYGQYGRRVASFLRSLRPIGRDSAFVDFERAYRRGRSHGAPACVQTYSSCKVDLRAMVAFVQAM</sequence>
<protein>
    <submittedName>
        <fullName evidence="2">Uncharacterized protein</fullName>
    </submittedName>
</protein>
<dbReference type="AlphaFoldDB" id="A0A9J6ESH9"/>
<dbReference type="EMBL" id="JABSTU010000002">
    <property type="protein sequence ID" value="KAH8037125.1"/>
    <property type="molecule type" value="Genomic_DNA"/>
</dbReference>
<dbReference type="VEuPathDB" id="VectorBase:LOC119179884"/>
<comment type="caution">
    <text evidence="2">The sequence shown here is derived from an EMBL/GenBank/DDBJ whole genome shotgun (WGS) entry which is preliminary data.</text>
</comment>
<organism evidence="2 3">
    <name type="scientific">Rhipicephalus microplus</name>
    <name type="common">Cattle tick</name>
    <name type="synonym">Boophilus microplus</name>
    <dbReference type="NCBI Taxonomy" id="6941"/>
    <lineage>
        <taxon>Eukaryota</taxon>
        <taxon>Metazoa</taxon>
        <taxon>Ecdysozoa</taxon>
        <taxon>Arthropoda</taxon>
        <taxon>Chelicerata</taxon>
        <taxon>Arachnida</taxon>
        <taxon>Acari</taxon>
        <taxon>Parasitiformes</taxon>
        <taxon>Ixodida</taxon>
        <taxon>Ixodoidea</taxon>
        <taxon>Ixodidae</taxon>
        <taxon>Rhipicephalinae</taxon>
        <taxon>Rhipicephalus</taxon>
        <taxon>Boophilus</taxon>
    </lineage>
</organism>
<reference evidence="2" key="1">
    <citation type="journal article" date="2020" name="Cell">
        <title>Large-Scale Comparative Analyses of Tick Genomes Elucidate Their Genetic Diversity and Vector Capacities.</title>
        <authorList>
            <consortium name="Tick Genome and Microbiome Consortium (TIGMIC)"/>
            <person name="Jia N."/>
            <person name="Wang J."/>
            <person name="Shi W."/>
            <person name="Du L."/>
            <person name="Sun Y."/>
            <person name="Zhan W."/>
            <person name="Jiang J.F."/>
            <person name="Wang Q."/>
            <person name="Zhang B."/>
            <person name="Ji P."/>
            <person name="Bell-Sakyi L."/>
            <person name="Cui X.M."/>
            <person name="Yuan T.T."/>
            <person name="Jiang B.G."/>
            <person name="Yang W.F."/>
            <person name="Lam T.T."/>
            <person name="Chang Q.C."/>
            <person name="Ding S.J."/>
            <person name="Wang X.J."/>
            <person name="Zhu J.G."/>
            <person name="Ruan X.D."/>
            <person name="Zhao L."/>
            <person name="Wei J.T."/>
            <person name="Ye R.Z."/>
            <person name="Que T.C."/>
            <person name="Du C.H."/>
            <person name="Zhou Y.H."/>
            <person name="Cheng J.X."/>
            <person name="Dai P.F."/>
            <person name="Guo W.B."/>
            <person name="Han X.H."/>
            <person name="Huang E.J."/>
            <person name="Li L.F."/>
            <person name="Wei W."/>
            <person name="Gao Y.C."/>
            <person name="Liu J.Z."/>
            <person name="Shao H.Z."/>
            <person name="Wang X."/>
            <person name="Wang C.C."/>
            <person name="Yang T.C."/>
            <person name="Huo Q.B."/>
            <person name="Li W."/>
            <person name="Chen H.Y."/>
            <person name="Chen S.E."/>
            <person name="Zhou L.G."/>
            <person name="Ni X.B."/>
            <person name="Tian J.H."/>
            <person name="Sheng Y."/>
            <person name="Liu T."/>
            <person name="Pan Y.S."/>
            <person name="Xia L.Y."/>
            <person name="Li J."/>
            <person name="Zhao F."/>
            <person name="Cao W.C."/>
        </authorList>
    </citation>
    <scope>NUCLEOTIDE SEQUENCE</scope>
    <source>
        <strain evidence="2">Rmic-2018</strain>
    </source>
</reference>
<keyword evidence="1" id="KW-1133">Transmembrane helix</keyword>
<feature type="transmembrane region" description="Helical" evidence="1">
    <location>
        <begin position="29"/>
        <end position="49"/>
    </location>
</feature>
<keyword evidence="3" id="KW-1185">Reference proteome</keyword>
<evidence type="ECO:0000313" key="2">
    <source>
        <dbReference type="EMBL" id="KAH8037125.1"/>
    </source>
</evidence>
<evidence type="ECO:0000313" key="3">
    <source>
        <dbReference type="Proteomes" id="UP000821866"/>
    </source>
</evidence>
<proteinExistence type="predicted"/>
<keyword evidence="1" id="KW-0812">Transmembrane</keyword>
<reference evidence="2" key="2">
    <citation type="submission" date="2021-09" db="EMBL/GenBank/DDBJ databases">
        <authorList>
            <person name="Jia N."/>
            <person name="Wang J."/>
            <person name="Shi W."/>
            <person name="Du L."/>
            <person name="Sun Y."/>
            <person name="Zhan W."/>
            <person name="Jiang J."/>
            <person name="Wang Q."/>
            <person name="Zhang B."/>
            <person name="Ji P."/>
            <person name="Sakyi L.B."/>
            <person name="Cui X."/>
            <person name="Yuan T."/>
            <person name="Jiang B."/>
            <person name="Yang W."/>
            <person name="Lam T.T.-Y."/>
            <person name="Chang Q."/>
            <person name="Ding S."/>
            <person name="Wang X."/>
            <person name="Zhu J."/>
            <person name="Ruan X."/>
            <person name="Zhao L."/>
            <person name="Wei J."/>
            <person name="Que T."/>
            <person name="Du C."/>
            <person name="Cheng J."/>
            <person name="Dai P."/>
            <person name="Han X."/>
            <person name="Huang E."/>
            <person name="Gao Y."/>
            <person name="Liu J."/>
            <person name="Shao H."/>
            <person name="Ye R."/>
            <person name="Li L."/>
            <person name="Wei W."/>
            <person name="Wang X."/>
            <person name="Wang C."/>
            <person name="Huo Q."/>
            <person name="Li W."/>
            <person name="Guo W."/>
            <person name="Chen H."/>
            <person name="Chen S."/>
            <person name="Zhou L."/>
            <person name="Zhou L."/>
            <person name="Ni X."/>
            <person name="Tian J."/>
            <person name="Zhou Y."/>
            <person name="Sheng Y."/>
            <person name="Liu T."/>
            <person name="Pan Y."/>
            <person name="Xia L."/>
            <person name="Li J."/>
            <person name="Zhao F."/>
            <person name="Cao W."/>
        </authorList>
    </citation>
    <scope>NUCLEOTIDE SEQUENCE</scope>
    <source>
        <strain evidence="2">Rmic-2018</strain>
        <tissue evidence="2">Larvae</tissue>
    </source>
</reference>
<keyword evidence="1" id="KW-0472">Membrane</keyword>
<gene>
    <name evidence="2" type="ORF">HPB51_008730</name>
</gene>